<evidence type="ECO:0000256" key="3">
    <source>
        <dbReference type="PROSITE-ProRule" id="PRU00529"/>
    </source>
</evidence>
<dbReference type="PANTHER" id="PTHR47313">
    <property type="entry name" value="RIBOSOMAL RNA LARGE SUBUNIT METHYLTRANSFERASE K/L"/>
    <property type="match status" value="1"/>
</dbReference>
<dbReference type="CDD" id="cd11715">
    <property type="entry name" value="THUMP_AdoMetMT"/>
    <property type="match status" value="1"/>
</dbReference>
<sequence>MEFMKYNLMATCAAGIEALVGKEMRDLGYEVEVENGRVRFTGTEEDIIKTNLWLRTADRIKIIVDEFDATTFDELFEQTTAIAWDKMLPMDAAFPVEGRSRNSKLHSVPDSQAIVKKAIVNELSTAYHRHTRLPETGATFPLEVAINKDHVMLTMDTTGSSLFKRGYRVEKGTAPLKENMAAALVLLTSWYPDMPFVDPFCGSGTIPIEAAMIGRNIAPGFNRDFICEQWPFIDGDMVQRVRDEADSKADYDVELDISASDIDGNMIEISKRNAEEVGLVDDIQFKQLAVADFKTDKVNGVIVGNPPYGQRMSDAEHAHELYRQMGKVFNPLTSWSKYFLTSDLDFEKYYGQKATKRRKLYNGSIRTDYFQFWGKKVRDLRSLNQYNDK</sequence>
<dbReference type="Pfam" id="PF01170">
    <property type="entry name" value="UPF0020"/>
    <property type="match status" value="1"/>
</dbReference>
<dbReference type="Proteomes" id="UP000051957">
    <property type="component" value="Unassembled WGS sequence"/>
</dbReference>
<dbReference type="Pfam" id="PF02926">
    <property type="entry name" value="THUMP"/>
    <property type="match status" value="1"/>
</dbReference>
<proteinExistence type="predicted"/>
<feature type="domain" description="THUMP" evidence="4">
    <location>
        <begin position="46"/>
        <end position="157"/>
    </location>
</feature>
<dbReference type="Gene3D" id="3.30.2130.30">
    <property type="match status" value="1"/>
</dbReference>
<dbReference type="Pfam" id="PF22020">
    <property type="entry name" value="RlmL_1st"/>
    <property type="match status" value="1"/>
</dbReference>
<evidence type="ECO:0000256" key="2">
    <source>
        <dbReference type="ARBA" id="ARBA00022679"/>
    </source>
</evidence>
<dbReference type="InterPro" id="IPR000241">
    <property type="entry name" value="RlmKL-like_Mtase"/>
</dbReference>
<dbReference type="InterPro" id="IPR054170">
    <property type="entry name" value="RlmL_1st"/>
</dbReference>
<dbReference type="EMBL" id="AZGK01000001">
    <property type="protein sequence ID" value="KRM47828.1"/>
    <property type="molecule type" value="Genomic_DNA"/>
</dbReference>
<keyword evidence="1 5" id="KW-0489">Methyltransferase</keyword>
<protein>
    <submittedName>
        <fullName evidence="5">rRNA (Guanine-N(2)-)-methyltransferase</fullName>
    </submittedName>
</protein>
<keyword evidence="3" id="KW-0694">RNA-binding</keyword>
<dbReference type="AlphaFoldDB" id="A0A0R1Z462"/>
<dbReference type="GO" id="GO:0008990">
    <property type="term" value="F:rRNA (guanine-N2-)-methyltransferase activity"/>
    <property type="evidence" value="ECO:0007669"/>
    <property type="project" value="TreeGrafter"/>
</dbReference>
<dbReference type="PANTHER" id="PTHR47313:SF1">
    <property type="entry name" value="RIBOSOMAL RNA LARGE SUBUNIT METHYLTRANSFERASE K_L"/>
    <property type="match status" value="1"/>
</dbReference>
<organism evidence="5 6">
    <name type="scientific">Lentilactobacillus parabuchneri DSM 5707 = NBRC 107865</name>
    <dbReference type="NCBI Taxonomy" id="1423784"/>
    <lineage>
        <taxon>Bacteria</taxon>
        <taxon>Bacillati</taxon>
        <taxon>Bacillota</taxon>
        <taxon>Bacilli</taxon>
        <taxon>Lactobacillales</taxon>
        <taxon>Lactobacillaceae</taxon>
        <taxon>Lentilactobacillus</taxon>
    </lineage>
</organism>
<dbReference type="InterPro" id="IPR002052">
    <property type="entry name" value="DNA_methylase_N6_adenine_CS"/>
</dbReference>
<dbReference type="InterPro" id="IPR004114">
    <property type="entry name" value="THUMP_dom"/>
</dbReference>
<comment type="caution">
    <text evidence="5">The sequence shown here is derived from an EMBL/GenBank/DDBJ whole genome shotgun (WGS) entry which is preliminary data.</text>
</comment>
<dbReference type="Gene3D" id="3.40.50.150">
    <property type="entry name" value="Vaccinia Virus protein VP39"/>
    <property type="match status" value="1"/>
</dbReference>
<name>A0A0R1Z462_9LACO</name>
<dbReference type="PROSITE" id="PS00092">
    <property type="entry name" value="N6_MTASE"/>
    <property type="match status" value="1"/>
</dbReference>
<accession>A0A0R1Z462</accession>
<dbReference type="PROSITE" id="PS01261">
    <property type="entry name" value="UPF0020"/>
    <property type="match status" value="1"/>
</dbReference>
<keyword evidence="2 5" id="KW-0808">Transferase</keyword>
<dbReference type="SUPFAM" id="SSF53335">
    <property type="entry name" value="S-adenosyl-L-methionine-dependent methyltransferases"/>
    <property type="match status" value="1"/>
</dbReference>
<evidence type="ECO:0000313" key="5">
    <source>
        <dbReference type="EMBL" id="KRM47828.1"/>
    </source>
</evidence>
<dbReference type="InterPro" id="IPR029063">
    <property type="entry name" value="SAM-dependent_MTases_sf"/>
</dbReference>
<dbReference type="GO" id="GO:0003723">
    <property type="term" value="F:RNA binding"/>
    <property type="evidence" value="ECO:0007669"/>
    <property type="project" value="UniProtKB-UniRule"/>
</dbReference>
<dbReference type="GO" id="GO:0070043">
    <property type="term" value="F:rRNA (guanine-N7-)-methyltransferase activity"/>
    <property type="evidence" value="ECO:0007669"/>
    <property type="project" value="TreeGrafter"/>
</dbReference>
<reference evidence="5 6" key="1">
    <citation type="journal article" date="2015" name="Genome Announc.">
        <title>Expanding the biotechnology potential of lactobacilli through comparative genomics of 213 strains and associated genera.</title>
        <authorList>
            <person name="Sun Z."/>
            <person name="Harris H.M."/>
            <person name="McCann A."/>
            <person name="Guo C."/>
            <person name="Argimon S."/>
            <person name="Zhang W."/>
            <person name="Yang X."/>
            <person name="Jeffery I.B."/>
            <person name="Cooney J.C."/>
            <person name="Kagawa T.F."/>
            <person name="Liu W."/>
            <person name="Song Y."/>
            <person name="Salvetti E."/>
            <person name="Wrobel A."/>
            <person name="Rasinkangas P."/>
            <person name="Parkhill J."/>
            <person name="Rea M.C."/>
            <person name="O'Sullivan O."/>
            <person name="Ritari J."/>
            <person name="Douillard F.P."/>
            <person name="Paul Ross R."/>
            <person name="Yang R."/>
            <person name="Briner A.E."/>
            <person name="Felis G.E."/>
            <person name="de Vos W.M."/>
            <person name="Barrangou R."/>
            <person name="Klaenhammer T.R."/>
            <person name="Caufield P.W."/>
            <person name="Cui Y."/>
            <person name="Zhang H."/>
            <person name="O'Toole P.W."/>
        </authorList>
    </citation>
    <scope>NUCLEOTIDE SEQUENCE [LARGE SCALE GENOMIC DNA]</scope>
    <source>
        <strain evidence="5 6">DSM 5707</strain>
    </source>
</reference>
<gene>
    <name evidence="5" type="ORF">FC51_GL000311</name>
</gene>
<evidence type="ECO:0000256" key="1">
    <source>
        <dbReference type="ARBA" id="ARBA00022603"/>
    </source>
</evidence>
<evidence type="ECO:0000259" key="4">
    <source>
        <dbReference type="PROSITE" id="PS51165"/>
    </source>
</evidence>
<dbReference type="PATRIC" id="fig|1423784.4.peg.307"/>
<evidence type="ECO:0000313" key="6">
    <source>
        <dbReference type="Proteomes" id="UP000051957"/>
    </source>
</evidence>
<dbReference type="PROSITE" id="PS51165">
    <property type="entry name" value="THUMP"/>
    <property type="match status" value="1"/>
</dbReference>
<dbReference type="SMART" id="SM00981">
    <property type="entry name" value="THUMP"/>
    <property type="match status" value="1"/>
</dbReference>
<dbReference type="InterPro" id="IPR053943">
    <property type="entry name" value="RlmKL-like_Mtase_CS"/>
</dbReference>